<sequence>MLFYNQRRGLHKVTAGSWCKPLTGARNPLLNLKSGYKEK</sequence>
<protein>
    <submittedName>
        <fullName evidence="1">Uncharacterized protein</fullName>
    </submittedName>
</protein>
<evidence type="ECO:0000313" key="1">
    <source>
        <dbReference type="EMBL" id="DAD92809.1"/>
    </source>
</evidence>
<proteinExistence type="predicted"/>
<accession>A0A8S5NDV6</accession>
<organism evidence="1">
    <name type="scientific">Podoviridae sp. ctFkM10</name>
    <dbReference type="NCBI Taxonomy" id="2826548"/>
    <lineage>
        <taxon>Viruses</taxon>
        <taxon>Duplodnaviria</taxon>
        <taxon>Heunggongvirae</taxon>
        <taxon>Uroviricota</taxon>
        <taxon>Caudoviricetes</taxon>
    </lineage>
</organism>
<dbReference type="EMBL" id="BK015145">
    <property type="protein sequence ID" value="DAD92809.1"/>
    <property type="molecule type" value="Genomic_DNA"/>
</dbReference>
<name>A0A8S5NDV6_9CAUD</name>
<reference evidence="1" key="1">
    <citation type="journal article" date="2021" name="Proc. Natl. Acad. Sci. U.S.A.">
        <title>A Catalog of Tens of Thousands of Viruses from Human Metagenomes Reveals Hidden Associations with Chronic Diseases.</title>
        <authorList>
            <person name="Tisza M.J."/>
            <person name="Buck C.B."/>
        </authorList>
    </citation>
    <scope>NUCLEOTIDE SEQUENCE</scope>
    <source>
        <strain evidence="1">CtFkM10</strain>
    </source>
</reference>